<name>A0ABV1AVS1_9FIRM</name>
<comment type="caution">
    <text evidence="1">The sequence shown here is derived from an EMBL/GenBank/DDBJ whole genome shotgun (WGS) entry which is preliminary data.</text>
</comment>
<accession>A0ABV1AVS1</accession>
<protein>
    <recommendedName>
        <fullName evidence="3">UBA domain-containing protein</fullName>
    </recommendedName>
</protein>
<organism evidence="1 2">
    <name type="scientific">Faecalibacterium tardum</name>
    <dbReference type="NCBI Taxonomy" id="3133156"/>
    <lineage>
        <taxon>Bacteria</taxon>
        <taxon>Bacillati</taxon>
        <taxon>Bacillota</taxon>
        <taxon>Clostridia</taxon>
        <taxon>Eubacteriales</taxon>
        <taxon>Oscillospiraceae</taxon>
        <taxon>Faecalibacterium</taxon>
    </lineage>
</organism>
<dbReference type="EMBL" id="JBBMEO010000007">
    <property type="protein sequence ID" value="MEQ2361892.1"/>
    <property type="molecule type" value="Genomic_DNA"/>
</dbReference>
<evidence type="ECO:0000313" key="1">
    <source>
        <dbReference type="EMBL" id="MEQ2361892.1"/>
    </source>
</evidence>
<reference evidence="1 2" key="1">
    <citation type="submission" date="2024-03" db="EMBL/GenBank/DDBJ databases">
        <title>Human intestinal bacterial collection.</title>
        <authorList>
            <person name="Pauvert C."/>
            <person name="Hitch T.C.A."/>
            <person name="Clavel T."/>
        </authorList>
    </citation>
    <scope>NUCLEOTIDE SEQUENCE [LARGE SCALE GENOMIC DNA]</scope>
    <source>
        <strain evidence="1 2">CLA-AA-H175</strain>
    </source>
</reference>
<evidence type="ECO:0000313" key="2">
    <source>
        <dbReference type="Proteomes" id="UP001457197"/>
    </source>
</evidence>
<proteinExistence type="predicted"/>
<keyword evidence="2" id="KW-1185">Reference proteome</keyword>
<dbReference type="RefSeq" id="WP_349152141.1">
    <property type="nucleotide sequence ID" value="NZ_JBBMEO010000007.1"/>
</dbReference>
<evidence type="ECO:0008006" key="3">
    <source>
        <dbReference type="Google" id="ProtNLM"/>
    </source>
</evidence>
<gene>
    <name evidence="1" type="ORF">WMO44_06985</name>
</gene>
<sequence length="142" mass="16277">MIFKQDTEKNELNLIFTETDEVGTVKLVEDFCDGMAWFFIMFAARVGCQSENAKVLKKVCMEQIEKTVDAVIDDGNLEKLQKVLEESIPEEYAELAQKMEEEGFDEDWIRGAIRLAQECGSVENAIDFLKDEFGELECEDDE</sequence>
<dbReference type="Proteomes" id="UP001457197">
    <property type="component" value="Unassembled WGS sequence"/>
</dbReference>